<protein>
    <submittedName>
        <fullName evidence="2">Uncharacterized protein</fullName>
    </submittedName>
</protein>
<comment type="caution">
    <text evidence="2">The sequence shown here is derived from an EMBL/GenBank/DDBJ whole genome shotgun (WGS) entry which is preliminary data.</text>
</comment>
<evidence type="ECO:0000256" key="1">
    <source>
        <dbReference type="SAM" id="MobiDB-lite"/>
    </source>
</evidence>
<dbReference type="EMBL" id="JAWDGP010007302">
    <property type="protein sequence ID" value="KAK3726482.1"/>
    <property type="molecule type" value="Genomic_DNA"/>
</dbReference>
<dbReference type="AlphaFoldDB" id="A0AAE0XYL1"/>
<evidence type="ECO:0000313" key="3">
    <source>
        <dbReference type="Proteomes" id="UP001283361"/>
    </source>
</evidence>
<dbReference type="Proteomes" id="UP001283361">
    <property type="component" value="Unassembled WGS sequence"/>
</dbReference>
<proteinExistence type="predicted"/>
<accession>A0AAE0XYL1</accession>
<feature type="region of interest" description="Disordered" evidence="1">
    <location>
        <begin position="35"/>
        <end position="102"/>
    </location>
</feature>
<name>A0AAE0XYL1_9GAST</name>
<reference evidence="2" key="1">
    <citation type="journal article" date="2023" name="G3 (Bethesda)">
        <title>A reference genome for the long-term kleptoplast-retaining sea slug Elysia crispata morphotype clarki.</title>
        <authorList>
            <person name="Eastman K.E."/>
            <person name="Pendleton A.L."/>
            <person name="Shaikh M.A."/>
            <person name="Suttiyut T."/>
            <person name="Ogas R."/>
            <person name="Tomko P."/>
            <person name="Gavelis G."/>
            <person name="Widhalm J.R."/>
            <person name="Wisecaver J.H."/>
        </authorList>
    </citation>
    <scope>NUCLEOTIDE SEQUENCE</scope>
    <source>
        <strain evidence="2">ECLA1</strain>
    </source>
</reference>
<organism evidence="2 3">
    <name type="scientific">Elysia crispata</name>
    <name type="common">lettuce slug</name>
    <dbReference type="NCBI Taxonomy" id="231223"/>
    <lineage>
        <taxon>Eukaryota</taxon>
        <taxon>Metazoa</taxon>
        <taxon>Spiralia</taxon>
        <taxon>Lophotrochozoa</taxon>
        <taxon>Mollusca</taxon>
        <taxon>Gastropoda</taxon>
        <taxon>Heterobranchia</taxon>
        <taxon>Euthyneura</taxon>
        <taxon>Panpulmonata</taxon>
        <taxon>Sacoglossa</taxon>
        <taxon>Placobranchoidea</taxon>
        <taxon>Plakobranchidae</taxon>
        <taxon>Elysia</taxon>
    </lineage>
</organism>
<keyword evidence="3" id="KW-1185">Reference proteome</keyword>
<sequence>MVWTRLISKEKDIRVLVGQRSQQLGQAFVLVQTKGKPPSTPEIWIIRHPSNPRTSSDQGEATIYTGDMDFRHPSNPRTSSDQREATIYTGDMDFPIPKQSSD</sequence>
<evidence type="ECO:0000313" key="2">
    <source>
        <dbReference type="EMBL" id="KAK3726482.1"/>
    </source>
</evidence>
<gene>
    <name evidence="2" type="ORF">RRG08_005086</name>
</gene>